<protein>
    <submittedName>
        <fullName evidence="2">Uncharacterized protein</fullName>
    </submittedName>
</protein>
<keyword evidence="3" id="KW-1185">Reference proteome</keyword>
<sequence length="95" mass="10810">MESKKKIGEAWTEERHNLYISWLEHNFVEKLYRWLQPETGSGGSDDNNEISEGESECSSHHKLDRLLPDNAIRSTHSTKVMDEGFEVAVSSEASS</sequence>
<evidence type="ECO:0000313" key="2">
    <source>
        <dbReference type="EMBL" id="KAL0907958.1"/>
    </source>
</evidence>
<feature type="region of interest" description="Disordered" evidence="1">
    <location>
        <begin position="38"/>
        <end position="63"/>
    </location>
</feature>
<dbReference type="EMBL" id="JANQDX010000017">
    <property type="protein sequence ID" value="KAL0907958.1"/>
    <property type="molecule type" value="Genomic_DNA"/>
</dbReference>
<accession>A0ABD0U678</accession>
<comment type="caution">
    <text evidence="2">The sequence shown here is derived from an EMBL/GenBank/DDBJ whole genome shotgun (WGS) entry which is preliminary data.</text>
</comment>
<feature type="compositionally biased region" description="Acidic residues" evidence="1">
    <location>
        <begin position="46"/>
        <end position="55"/>
    </location>
</feature>
<reference evidence="2 3" key="1">
    <citation type="journal article" date="2024" name="Plant Biotechnol. J.">
        <title>Dendrobium thyrsiflorum genome and its molecular insights into genes involved in important horticultural traits.</title>
        <authorList>
            <person name="Chen B."/>
            <person name="Wang J.Y."/>
            <person name="Zheng P.J."/>
            <person name="Li K.L."/>
            <person name="Liang Y.M."/>
            <person name="Chen X.F."/>
            <person name="Zhang C."/>
            <person name="Zhao X."/>
            <person name="He X."/>
            <person name="Zhang G.Q."/>
            <person name="Liu Z.J."/>
            <person name="Xu Q."/>
        </authorList>
    </citation>
    <scope>NUCLEOTIDE SEQUENCE [LARGE SCALE GENOMIC DNA]</scope>
    <source>
        <strain evidence="2">GZMU011</strain>
    </source>
</reference>
<dbReference type="AlphaFoldDB" id="A0ABD0U678"/>
<name>A0ABD0U678_DENTH</name>
<evidence type="ECO:0000313" key="3">
    <source>
        <dbReference type="Proteomes" id="UP001552299"/>
    </source>
</evidence>
<gene>
    <name evidence="2" type="ORF">M5K25_022417</name>
</gene>
<dbReference type="Proteomes" id="UP001552299">
    <property type="component" value="Unassembled WGS sequence"/>
</dbReference>
<organism evidence="2 3">
    <name type="scientific">Dendrobium thyrsiflorum</name>
    <name type="common">Pinecone-like raceme dendrobium</name>
    <name type="synonym">Orchid</name>
    <dbReference type="NCBI Taxonomy" id="117978"/>
    <lineage>
        <taxon>Eukaryota</taxon>
        <taxon>Viridiplantae</taxon>
        <taxon>Streptophyta</taxon>
        <taxon>Embryophyta</taxon>
        <taxon>Tracheophyta</taxon>
        <taxon>Spermatophyta</taxon>
        <taxon>Magnoliopsida</taxon>
        <taxon>Liliopsida</taxon>
        <taxon>Asparagales</taxon>
        <taxon>Orchidaceae</taxon>
        <taxon>Epidendroideae</taxon>
        <taxon>Malaxideae</taxon>
        <taxon>Dendrobiinae</taxon>
        <taxon>Dendrobium</taxon>
    </lineage>
</organism>
<evidence type="ECO:0000256" key="1">
    <source>
        <dbReference type="SAM" id="MobiDB-lite"/>
    </source>
</evidence>
<proteinExistence type="predicted"/>